<dbReference type="RefSeq" id="WP_208814611.1">
    <property type="nucleotide sequence ID" value="NZ_WVUH01000141.1"/>
</dbReference>
<keyword evidence="2" id="KW-1185">Reference proteome</keyword>
<name>A0ABS3VT53_MICEH</name>
<protein>
    <submittedName>
        <fullName evidence="1">Uncharacterized protein</fullName>
    </submittedName>
</protein>
<evidence type="ECO:0000313" key="2">
    <source>
        <dbReference type="Proteomes" id="UP000823521"/>
    </source>
</evidence>
<accession>A0ABS3VT53</accession>
<proteinExistence type="predicted"/>
<comment type="caution">
    <text evidence="1">The sequence shown here is derived from an EMBL/GenBank/DDBJ whole genome shotgun (WGS) entry which is preliminary data.</text>
</comment>
<reference evidence="1 2" key="1">
    <citation type="submission" date="2019-12" db="EMBL/GenBank/DDBJ databases">
        <title>Whole genome sequencing of endophytic Actinobacterium Micromonospora sp. MPMI6T.</title>
        <authorList>
            <person name="Evv R."/>
            <person name="Podile A.R."/>
        </authorList>
    </citation>
    <scope>NUCLEOTIDE SEQUENCE [LARGE SCALE GENOMIC DNA]</scope>
    <source>
        <strain evidence="1 2">MPMI6</strain>
    </source>
</reference>
<organism evidence="1 2">
    <name type="scientific">Micromonospora echinofusca</name>
    <dbReference type="NCBI Taxonomy" id="47858"/>
    <lineage>
        <taxon>Bacteria</taxon>
        <taxon>Bacillati</taxon>
        <taxon>Actinomycetota</taxon>
        <taxon>Actinomycetes</taxon>
        <taxon>Micromonosporales</taxon>
        <taxon>Micromonosporaceae</taxon>
        <taxon>Micromonospora</taxon>
    </lineage>
</organism>
<dbReference type="EMBL" id="WVUH01000141">
    <property type="protein sequence ID" value="MBO4207717.1"/>
    <property type="molecule type" value="Genomic_DNA"/>
</dbReference>
<dbReference type="Proteomes" id="UP000823521">
    <property type="component" value="Unassembled WGS sequence"/>
</dbReference>
<gene>
    <name evidence="1" type="ORF">GSF22_17155</name>
</gene>
<sequence length="343" mass="35993">MPTVKAAERRSGPRAGDVVCNCAAVGVPFGGASAFDFRGIHVDDEPSYCGWRWVEGCKSRGDNIEHRLISVRLAGLRLVRRCSPGGSGLRLWFARSPGASTYPPPLRCSCLNDGLRNGTCLMAYQPGPNELLRAARLALRSPSGSGRPLSRQELAEAVNSYLYEHVGRRFAIYAGYVGTLERGQTRWPSVHYRTALRAVLGKAKDAELGFFIIRGHANDPDVAPVEPPPPAVLSQAALPDLHTATPPAAALRPTAMPGVANGGPGASAEAASVQVSVNGDAAVTVVCHEAGPADRVAVVAGPVRVLIDPGGADPASLAPPVVTGPMVVGGARVYPIAQRRQQR</sequence>
<evidence type="ECO:0000313" key="1">
    <source>
        <dbReference type="EMBL" id="MBO4207717.1"/>
    </source>
</evidence>